<dbReference type="Pfam" id="PF17989">
    <property type="entry name" value="ALP_N"/>
    <property type="match status" value="1"/>
</dbReference>
<protein>
    <submittedName>
        <fullName evidence="3">Plasmid segregation actin-type ATPase ParM</fullName>
    </submittedName>
</protein>
<name>A0A413MEG4_9FIRM</name>
<dbReference type="CDD" id="cd10227">
    <property type="entry name" value="ASKHA_NBD_ParM-like"/>
    <property type="match status" value="1"/>
</dbReference>
<dbReference type="InterPro" id="IPR049067">
    <property type="entry name" value="MreB-like_C"/>
</dbReference>
<evidence type="ECO:0000313" key="3">
    <source>
        <dbReference type="EMBL" id="RGZ19801.1"/>
    </source>
</evidence>
<dbReference type="Gene3D" id="3.30.420.40">
    <property type="match status" value="2"/>
</dbReference>
<reference evidence="3 4" key="1">
    <citation type="submission" date="2018-08" db="EMBL/GenBank/DDBJ databases">
        <title>A genome reference for cultivated species of the human gut microbiota.</title>
        <authorList>
            <person name="Zou Y."/>
            <person name="Xue W."/>
            <person name="Luo G."/>
        </authorList>
    </citation>
    <scope>NUCLEOTIDE SEQUENCE [LARGE SCALE GENOMIC DNA]</scope>
    <source>
        <strain evidence="3 4">AM54-25XD</strain>
    </source>
</reference>
<dbReference type="InterPro" id="IPR040607">
    <property type="entry name" value="ALP_N"/>
</dbReference>
<comment type="caution">
    <text evidence="3">The sequence shown here is derived from an EMBL/GenBank/DDBJ whole genome shotgun (WGS) entry which is preliminary data.</text>
</comment>
<gene>
    <name evidence="3" type="ORF">DXA03_03260</name>
</gene>
<dbReference type="SUPFAM" id="SSF53067">
    <property type="entry name" value="Actin-like ATPase domain"/>
    <property type="match status" value="2"/>
</dbReference>
<evidence type="ECO:0000259" key="1">
    <source>
        <dbReference type="Pfam" id="PF17989"/>
    </source>
</evidence>
<proteinExistence type="predicted"/>
<dbReference type="AlphaFoldDB" id="A0A413MEG4"/>
<accession>A0A413MEG4</accession>
<organism evidence="3 4">
    <name type="scientific">Agathobacter rectalis</name>
    <dbReference type="NCBI Taxonomy" id="39491"/>
    <lineage>
        <taxon>Bacteria</taxon>
        <taxon>Bacillati</taxon>
        <taxon>Bacillota</taxon>
        <taxon>Clostridia</taxon>
        <taxon>Lachnospirales</taxon>
        <taxon>Lachnospiraceae</taxon>
        <taxon>Agathobacter</taxon>
    </lineage>
</organism>
<feature type="domain" description="Actin-like protein N-terminal" evidence="1">
    <location>
        <begin position="18"/>
        <end position="150"/>
    </location>
</feature>
<dbReference type="InterPro" id="IPR043129">
    <property type="entry name" value="ATPase_NBD"/>
</dbReference>
<dbReference type="Proteomes" id="UP000285209">
    <property type="component" value="Unassembled WGS sequence"/>
</dbReference>
<dbReference type="EMBL" id="QSDV01000002">
    <property type="protein sequence ID" value="RGZ19801.1"/>
    <property type="molecule type" value="Genomic_DNA"/>
</dbReference>
<dbReference type="Pfam" id="PF21522">
    <property type="entry name" value="MreB-like_C"/>
    <property type="match status" value="1"/>
</dbReference>
<feature type="domain" description="Actin homologue MreB-like C-terminal" evidence="2">
    <location>
        <begin position="167"/>
        <end position="277"/>
    </location>
</feature>
<sequence length="316" mass="36071">MIMRMMKTNKNETIIVTGIDHGYGNMKTATRCFPSGVVRYEKEPIFQNNLLVYNGMYYQIGEEHKEFCAEKTQDDDYYVLTLAAIAKELEGKGMNRAKVHLAAGLPLTWVATQKEDFQKYLLQNDSVDFMFRNKEYHVEFAGADIYPQGFAAAFYRLQDFKGINMLADIGNGTMNIMYINNSRPVEKRCFTEKYGTHQCVLAVRESLLKELGTVVDDLVIEQVIRTGTADIGEKYLAVIRKAASDYTKEIFHKLREREYNSELMRLYVVGGGGCMIQNFGDYDKDRVTIVRDICATAKGYEAMTVRKIQKNGGMLV</sequence>
<evidence type="ECO:0000313" key="4">
    <source>
        <dbReference type="Proteomes" id="UP000285209"/>
    </source>
</evidence>
<evidence type="ECO:0000259" key="2">
    <source>
        <dbReference type="Pfam" id="PF21522"/>
    </source>
</evidence>